<dbReference type="Proteomes" id="UP001333110">
    <property type="component" value="Unassembled WGS sequence"/>
</dbReference>
<comment type="caution">
    <text evidence="1">The sequence shown here is derived from an EMBL/GenBank/DDBJ whole genome shotgun (WGS) entry which is preliminary data.</text>
</comment>
<organism evidence="1 2">
    <name type="scientific">Mycteria americana</name>
    <name type="common">Wood stork</name>
    <dbReference type="NCBI Taxonomy" id="33587"/>
    <lineage>
        <taxon>Eukaryota</taxon>
        <taxon>Metazoa</taxon>
        <taxon>Chordata</taxon>
        <taxon>Craniata</taxon>
        <taxon>Vertebrata</taxon>
        <taxon>Euteleostomi</taxon>
        <taxon>Archelosauria</taxon>
        <taxon>Archosauria</taxon>
        <taxon>Dinosauria</taxon>
        <taxon>Saurischia</taxon>
        <taxon>Theropoda</taxon>
        <taxon>Coelurosauria</taxon>
        <taxon>Aves</taxon>
        <taxon>Neognathae</taxon>
        <taxon>Neoaves</taxon>
        <taxon>Aequornithes</taxon>
        <taxon>Ciconiiformes</taxon>
        <taxon>Ciconiidae</taxon>
        <taxon>Mycteria</taxon>
    </lineage>
</organism>
<dbReference type="AlphaFoldDB" id="A0AAN7RZY3"/>
<accession>A0AAN7RZY3</accession>
<keyword evidence="2" id="KW-1185">Reference proteome</keyword>
<proteinExistence type="predicted"/>
<protein>
    <submittedName>
        <fullName evidence="1">Uncharacterized protein</fullName>
    </submittedName>
</protein>
<sequence>MPRLGQWDGSWLRRPASPASLQPSLCADDVNIKLQKTRPKEMYFLKIKPKHFHDRSNKCEKKEAAQTSLSGTREALSKCLLNTDGLGASTTSLGSLLQCLTTLLVKKCFLTSSLNLPWHSFEPFPHVLSLDTREKRSAPPSPLLLLQKL</sequence>
<name>A0AAN7RZY3_MYCAM</name>
<evidence type="ECO:0000313" key="2">
    <source>
        <dbReference type="Proteomes" id="UP001333110"/>
    </source>
</evidence>
<gene>
    <name evidence="1" type="ORF">QYF61_025707</name>
</gene>
<dbReference type="EMBL" id="JAUNZN010000004">
    <property type="protein sequence ID" value="KAK4823085.1"/>
    <property type="molecule type" value="Genomic_DNA"/>
</dbReference>
<reference evidence="1 2" key="1">
    <citation type="journal article" date="2023" name="J. Hered.">
        <title>Chromosome-level genome of the wood stork (Mycteria americana) provides insight into avian chromosome evolution.</title>
        <authorList>
            <person name="Flamio R. Jr."/>
            <person name="Ramstad K.M."/>
        </authorList>
    </citation>
    <scope>NUCLEOTIDE SEQUENCE [LARGE SCALE GENOMIC DNA]</scope>
    <source>
        <strain evidence="1">JAX WOST 10</strain>
    </source>
</reference>
<evidence type="ECO:0000313" key="1">
    <source>
        <dbReference type="EMBL" id="KAK4823085.1"/>
    </source>
</evidence>